<feature type="domain" description="Peptidase S9 prolyl oligopeptidase catalytic" evidence="2">
    <location>
        <begin position="96"/>
        <end position="235"/>
    </location>
</feature>
<dbReference type="InterPro" id="IPR001375">
    <property type="entry name" value="Peptidase_S9_cat"/>
</dbReference>
<name>A0AAW9K6V8_CARML</name>
<reference evidence="3" key="1">
    <citation type="submission" date="2023-08" db="EMBL/GenBank/DDBJ databases">
        <title>Genomic characterization of piscicolin 126 produced by Carnobacterium maltaromaticum CM22 strain isolated from salmon (Salmo salar).</title>
        <authorList>
            <person name="Gonzalez-Gragera E."/>
            <person name="Garcia-Lopez J.D."/>
            <person name="Teso-Perez C."/>
            <person name="Gimenez-Hernandez I."/>
            <person name="Peralta-Sanchez J.M."/>
            <person name="Valdivia E."/>
            <person name="Montalban-Lopez M."/>
            <person name="Martin-Platero A.M."/>
            <person name="Banos A."/>
            <person name="Martinez-Bueno M."/>
        </authorList>
    </citation>
    <scope>NUCLEOTIDE SEQUENCE</scope>
    <source>
        <strain evidence="3">CM22</strain>
    </source>
</reference>
<dbReference type="InterPro" id="IPR029058">
    <property type="entry name" value="AB_hydrolase_fold"/>
</dbReference>
<dbReference type="SUPFAM" id="SSF53474">
    <property type="entry name" value="alpha/beta-Hydrolases"/>
    <property type="match status" value="1"/>
</dbReference>
<evidence type="ECO:0000313" key="4">
    <source>
        <dbReference type="Proteomes" id="UP001290462"/>
    </source>
</evidence>
<evidence type="ECO:0000259" key="2">
    <source>
        <dbReference type="Pfam" id="PF00326"/>
    </source>
</evidence>
<dbReference type="PANTHER" id="PTHR22946">
    <property type="entry name" value="DIENELACTONE HYDROLASE DOMAIN-CONTAINING PROTEIN-RELATED"/>
    <property type="match status" value="1"/>
</dbReference>
<accession>A0AAW9K6V8</accession>
<dbReference type="RefSeq" id="WP_035063963.1">
    <property type="nucleotide sequence ID" value="NZ_BJOJ01000007.1"/>
</dbReference>
<dbReference type="PANTHER" id="PTHR22946:SF9">
    <property type="entry name" value="POLYKETIDE TRANSFERASE AF380"/>
    <property type="match status" value="1"/>
</dbReference>
<evidence type="ECO:0000256" key="1">
    <source>
        <dbReference type="ARBA" id="ARBA00022801"/>
    </source>
</evidence>
<dbReference type="GO" id="GO:0006508">
    <property type="term" value="P:proteolysis"/>
    <property type="evidence" value="ECO:0007669"/>
    <property type="project" value="InterPro"/>
</dbReference>
<dbReference type="GO" id="GO:0052689">
    <property type="term" value="F:carboxylic ester hydrolase activity"/>
    <property type="evidence" value="ECO:0007669"/>
    <property type="project" value="UniProtKB-ARBA"/>
</dbReference>
<keyword evidence="1" id="KW-0378">Hydrolase</keyword>
<dbReference type="Proteomes" id="UP001290462">
    <property type="component" value="Unassembled WGS sequence"/>
</dbReference>
<proteinExistence type="predicted"/>
<sequence>MITIKRVVIDGNPLLEVVSQDKATEQLPTVVFYHGWTNYKESVLVNGYELAKRGMRALLPDAYLHGERMEMPLVEEAYSEFWNIVTHNLKELPGIRDYYVEAGLSDPNRFGVTGLSMGGITTCGALTCYPWIKAAVCLMGSPEPIQFSHWLLSSSWAEGLSVPEKYLTKLQELEPIDLSCQPEKIAGRPVHFWHGTSDTMVPYQPTFDFYQKIKEENFAKNVSFTTTEGVGHKVPYLTSVEMADFFAEHI</sequence>
<gene>
    <name evidence="3" type="ORF">RAK27_17360</name>
</gene>
<comment type="caution">
    <text evidence="3">The sequence shown here is derived from an EMBL/GenBank/DDBJ whole genome shotgun (WGS) entry which is preliminary data.</text>
</comment>
<dbReference type="InterPro" id="IPR050261">
    <property type="entry name" value="FrsA_esterase"/>
</dbReference>
<organism evidence="3 4">
    <name type="scientific">Carnobacterium maltaromaticum</name>
    <name type="common">Carnobacterium piscicola</name>
    <dbReference type="NCBI Taxonomy" id="2751"/>
    <lineage>
        <taxon>Bacteria</taxon>
        <taxon>Bacillati</taxon>
        <taxon>Bacillota</taxon>
        <taxon>Bacilli</taxon>
        <taxon>Lactobacillales</taxon>
        <taxon>Carnobacteriaceae</taxon>
        <taxon>Carnobacterium</taxon>
    </lineage>
</organism>
<dbReference type="AlphaFoldDB" id="A0AAW9K6V8"/>
<evidence type="ECO:0000313" key="3">
    <source>
        <dbReference type="EMBL" id="MDZ5760411.1"/>
    </source>
</evidence>
<dbReference type="EMBL" id="JAVBVO010000005">
    <property type="protein sequence ID" value="MDZ5760411.1"/>
    <property type="molecule type" value="Genomic_DNA"/>
</dbReference>
<protein>
    <submittedName>
        <fullName evidence="3">Prolyl oligopeptidase family serine peptidase</fullName>
    </submittedName>
</protein>
<dbReference type="GO" id="GO:0008236">
    <property type="term" value="F:serine-type peptidase activity"/>
    <property type="evidence" value="ECO:0007669"/>
    <property type="project" value="InterPro"/>
</dbReference>
<dbReference type="Pfam" id="PF00326">
    <property type="entry name" value="Peptidase_S9"/>
    <property type="match status" value="1"/>
</dbReference>
<dbReference type="Gene3D" id="3.40.50.1820">
    <property type="entry name" value="alpha/beta hydrolase"/>
    <property type="match status" value="1"/>
</dbReference>